<evidence type="ECO:0000313" key="4">
    <source>
        <dbReference type="Proteomes" id="UP000075714"/>
    </source>
</evidence>
<accession>A0A150GFZ4</accession>
<feature type="compositionally biased region" description="Low complexity" evidence="1">
    <location>
        <begin position="209"/>
        <end position="220"/>
    </location>
</feature>
<protein>
    <recommendedName>
        <fullName evidence="2">AB hydrolase-1 domain-containing protein</fullName>
    </recommendedName>
</protein>
<keyword evidence="4" id="KW-1185">Reference proteome</keyword>
<dbReference type="PANTHER" id="PTHR22753">
    <property type="entry name" value="TRANSMEMBRANE PROTEIN 68"/>
    <property type="match status" value="1"/>
</dbReference>
<comment type="caution">
    <text evidence="3">The sequence shown here is derived from an EMBL/GenBank/DDBJ whole genome shotgun (WGS) entry which is preliminary data.</text>
</comment>
<feature type="region of interest" description="Disordered" evidence="1">
    <location>
        <begin position="413"/>
        <end position="455"/>
    </location>
</feature>
<feature type="domain" description="AB hydrolase-1" evidence="2">
    <location>
        <begin position="97"/>
        <end position="318"/>
    </location>
</feature>
<reference evidence="4" key="1">
    <citation type="journal article" date="2016" name="Nat. Commun.">
        <title>The Gonium pectorale genome demonstrates co-option of cell cycle regulation during the evolution of multicellularity.</title>
        <authorList>
            <person name="Hanschen E.R."/>
            <person name="Marriage T.N."/>
            <person name="Ferris P.J."/>
            <person name="Hamaji T."/>
            <person name="Toyoda A."/>
            <person name="Fujiyama A."/>
            <person name="Neme R."/>
            <person name="Noguchi H."/>
            <person name="Minakuchi Y."/>
            <person name="Suzuki M."/>
            <person name="Kawai-Toyooka H."/>
            <person name="Smith D.R."/>
            <person name="Sparks H."/>
            <person name="Anderson J."/>
            <person name="Bakaric R."/>
            <person name="Luria V."/>
            <person name="Karger A."/>
            <person name="Kirschner M.W."/>
            <person name="Durand P.M."/>
            <person name="Michod R.E."/>
            <person name="Nozaki H."/>
            <person name="Olson B.J."/>
        </authorList>
    </citation>
    <scope>NUCLEOTIDE SEQUENCE [LARGE SCALE GENOMIC DNA]</scope>
    <source>
        <strain evidence="4">NIES-2863</strain>
    </source>
</reference>
<dbReference type="PANTHER" id="PTHR22753:SF48">
    <property type="entry name" value="PHOSPHOLIPID_GLYCEROL ACYLTRANSFERASE DOMAIN-CONTAINING PROTEIN"/>
    <property type="match status" value="1"/>
</dbReference>
<feature type="compositionally biased region" description="Low complexity" evidence="1">
    <location>
        <begin position="357"/>
        <end position="367"/>
    </location>
</feature>
<dbReference type="OrthoDB" id="44277at2759"/>
<dbReference type="Gene3D" id="3.40.50.1820">
    <property type="entry name" value="alpha/beta hydrolase"/>
    <property type="match status" value="1"/>
</dbReference>
<dbReference type="InterPro" id="IPR000073">
    <property type="entry name" value="AB_hydrolase_1"/>
</dbReference>
<feature type="compositionally biased region" description="Gly residues" evidence="1">
    <location>
        <begin position="435"/>
        <end position="444"/>
    </location>
</feature>
<dbReference type="Proteomes" id="UP000075714">
    <property type="component" value="Unassembled WGS sequence"/>
</dbReference>
<feature type="region of interest" description="Disordered" evidence="1">
    <location>
        <begin position="334"/>
        <end position="367"/>
    </location>
</feature>
<dbReference type="GO" id="GO:0016020">
    <property type="term" value="C:membrane"/>
    <property type="evidence" value="ECO:0007669"/>
    <property type="project" value="TreeGrafter"/>
</dbReference>
<dbReference type="SUPFAM" id="SSF53474">
    <property type="entry name" value="alpha/beta-Hydrolases"/>
    <property type="match status" value="1"/>
</dbReference>
<name>A0A150GFZ4_GONPE</name>
<evidence type="ECO:0000259" key="2">
    <source>
        <dbReference type="Pfam" id="PF00561"/>
    </source>
</evidence>
<dbReference type="Pfam" id="PF00561">
    <property type="entry name" value="Abhydrolase_1"/>
    <property type="match status" value="1"/>
</dbReference>
<evidence type="ECO:0000256" key="1">
    <source>
        <dbReference type="SAM" id="MobiDB-lite"/>
    </source>
</evidence>
<dbReference type="STRING" id="33097.A0A150GFZ4"/>
<proteinExistence type="predicted"/>
<evidence type="ECO:0000313" key="3">
    <source>
        <dbReference type="EMBL" id="KXZ48759.1"/>
    </source>
</evidence>
<feature type="region of interest" description="Disordered" evidence="1">
    <location>
        <begin position="195"/>
        <end position="238"/>
    </location>
</feature>
<dbReference type="EMBL" id="LSYV01000026">
    <property type="protein sequence ID" value="KXZ48759.1"/>
    <property type="molecule type" value="Genomic_DNA"/>
</dbReference>
<organism evidence="3 4">
    <name type="scientific">Gonium pectorale</name>
    <name type="common">Green alga</name>
    <dbReference type="NCBI Taxonomy" id="33097"/>
    <lineage>
        <taxon>Eukaryota</taxon>
        <taxon>Viridiplantae</taxon>
        <taxon>Chlorophyta</taxon>
        <taxon>core chlorophytes</taxon>
        <taxon>Chlorophyceae</taxon>
        <taxon>CS clade</taxon>
        <taxon>Chlamydomonadales</taxon>
        <taxon>Volvocaceae</taxon>
        <taxon>Gonium</taxon>
    </lineage>
</organism>
<gene>
    <name evidence="3" type="ORF">GPECTOR_25g343</name>
</gene>
<sequence length="526" mass="54152">MSRGSFPPFPAVIPVLAGLQVQLIQPTDVEDSEACDKLLVYLPGTDGTGQAILPQIPSLRRLGYDVTLLLRQLLQHWRGVHGGSAGAHGASAEAGRRITIVGESFGCCLALRLAASGAGTELLERLVLVNPATSFKRSLSGISSFIAATNLLSLFPRDLYSVAQATLLPLLVDGERVDPDKQRLLQSMILMEPPTSSQRFGFGSGPGSGLSSADSWSSGSDDGGENGAAAAAASGSGGGDGGTLYYGPAAAANFRTNLLRDGDPGEAALRRVVVPVLLITSARDRLLPSILEGARLERCLPNAQRLILPDSGHAALLERGVDLGLLMTSTGFARRRSAPGPAATEGRLPEPLSQRLAQPGVGPSAAAAGGMGTTGAVAAAGFSDARAAAAAQESGTAGSSGAGRLAEASPIASAVEAAGPSPRSARNGRKREAAGSGGGEGGKTGDGEEPPADIDSAFDEWCQNLAPWRDVISPVVLGFEHLPPPGSPDFARPMLFVGNHQKMGFYDTPLLVYELYVRGYRPDPTP</sequence>
<dbReference type="InterPro" id="IPR029058">
    <property type="entry name" value="AB_hydrolase_fold"/>
</dbReference>
<dbReference type="AlphaFoldDB" id="A0A150GFZ4"/>